<organism evidence="1 2">
    <name type="scientific">Persea americana</name>
    <name type="common">Avocado</name>
    <dbReference type="NCBI Taxonomy" id="3435"/>
    <lineage>
        <taxon>Eukaryota</taxon>
        <taxon>Viridiplantae</taxon>
        <taxon>Streptophyta</taxon>
        <taxon>Embryophyta</taxon>
        <taxon>Tracheophyta</taxon>
        <taxon>Spermatophyta</taxon>
        <taxon>Magnoliopsida</taxon>
        <taxon>Magnoliidae</taxon>
        <taxon>Laurales</taxon>
        <taxon>Lauraceae</taxon>
        <taxon>Persea</taxon>
    </lineage>
</organism>
<dbReference type="EMBL" id="CM056816">
    <property type="protein sequence ID" value="KAJ8633272.1"/>
    <property type="molecule type" value="Genomic_DNA"/>
</dbReference>
<protein>
    <submittedName>
        <fullName evidence="1">Uncharacterized protein</fullName>
    </submittedName>
</protein>
<gene>
    <name evidence="1" type="ORF">MRB53_026608</name>
</gene>
<keyword evidence="2" id="KW-1185">Reference proteome</keyword>
<name>A0ACC2LJL2_PERAE</name>
<reference evidence="1 2" key="1">
    <citation type="journal article" date="2022" name="Hortic Res">
        <title>A haplotype resolved chromosomal level avocado genome allows analysis of novel avocado genes.</title>
        <authorList>
            <person name="Nath O."/>
            <person name="Fletcher S.J."/>
            <person name="Hayward A."/>
            <person name="Shaw L.M."/>
            <person name="Masouleh A.K."/>
            <person name="Furtado A."/>
            <person name="Henry R.J."/>
            <person name="Mitter N."/>
        </authorList>
    </citation>
    <scope>NUCLEOTIDE SEQUENCE [LARGE SCALE GENOMIC DNA]</scope>
    <source>
        <strain evidence="2">cv. Hass</strain>
    </source>
</reference>
<proteinExistence type="predicted"/>
<comment type="caution">
    <text evidence="1">The sequence shown here is derived from an EMBL/GenBank/DDBJ whole genome shotgun (WGS) entry which is preliminary data.</text>
</comment>
<sequence length="79" mass="8777">MRILLLGISQSLGMTVFLVLPNSPIILELDGEEEDGLLGTPKKSEVPEPPSNKIPEAKDRVNKLLRTVKAEPNRSWEMP</sequence>
<dbReference type="Proteomes" id="UP001234297">
    <property type="component" value="Chromosome 8"/>
</dbReference>
<evidence type="ECO:0000313" key="2">
    <source>
        <dbReference type="Proteomes" id="UP001234297"/>
    </source>
</evidence>
<evidence type="ECO:0000313" key="1">
    <source>
        <dbReference type="EMBL" id="KAJ8633272.1"/>
    </source>
</evidence>
<accession>A0ACC2LJL2</accession>